<dbReference type="Pfam" id="PF23245">
    <property type="entry name" value="RRM_PARP14_2"/>
    <property type="match status" value="1"/>
</dbReference>
<dbReference type="FunFam" id="3.90.228.10:FF:000008">
    <property type="entry name" value="Poly [ADP-ribose] polymerase"/>
    <property type="match status" value="1"/>
</dbReference>
<dbReference type="InterPro" id="IPR012677">
    <property type="entry name" value="Nucleotide-bd_a/b_plait_sf"/>
</dbReference>
<dbReference type="GO" id="GO:0003714">
    <property type="term" value="F:transcription corepressor activity"/>
    <property type="evidence" value="ECO:0000318"/>
    <property type="project" value="GO_Central"/>
</dbReference>
<feature type="compositionally biased region" description="Basic and acidic residues" evidence="8">
    <location>
        <begin position="1212"/>
        <end position="1227"/>
    </location>
</feature>
<evidence type="ECO:0000256" key="7">
    <source>
        <dbReference type="RuleBase" id="RU362114"/>
    </source>
</evidence>
<dbReference type="Pfam" id="PF22005">
    <property type="entry name" value="WWE_1"/>
    <property type="match status" value="1"/>
</dbReference>
<dbReference type="Pfam" id="PF23249">
    <property type="entry name" value="KH_PARP14_3"/>
    <property type="match status" value="1"/>
</dbReference>
<evidence type="ECO:0000256" key="8">
    <source>
        <dbReference type="SAM" id="MobiDB-lite"/>
    </source>
</evidence>
<dbReference type="PANTHER" id="PTHR14453">
    <property type="entry name" value="PARP/ZINC FINGER CCCH TYPE DOMAIN CONTAINING PROTEIN"/>
    <property type="match status" value="1"/>
</dbReference>
<dbReference type="GeneID" id="108701824"/>
<organism evidence="11 12">
    <name type="scientific">Xenopus laevis</name>
    <name type="common">African clawed frog</name>
    <dbReference type="NCBI Taxonomy" id="8355"/>
    <lineage>
        <taxon>Eukaryota</taxon>
        <taxon>Metazoa</taxon>
        <taxon>Chordata</taxon>
        <taxon>Craniata</taxon>
        <taxon>Vertebrata</taxon>
        <taxon>Euteleostomi</taxon>
        <taxon>Amphibia</taxon>
        <taxon>Batrachia</taxon>
        <taxon>Anura</taxon>
        <taxon>Pipoidea</taxon>
        <taxon>Pipidae</taxon>
        <taxon>Xenopodinae</taxon>
        <taxon>Xenopus</taxon>
        <taxon>Xenopus</taxon>
    </lineage>
</organism>
<evidence type="ECO:0000259" key="10">
    <source>
        <dbReference type="PROSITE" id="PS51154"/>
    </source>
</evidence>
<evidence type="ECO:0000256" key="6">
    <source>
        <dbReference type="ARBA" id="ARBA00024347"/>
    </source>
</evidence>
<dbReference type="Proteomes" id="UP000186698">
    <property type="component" value="Chromosome 9_10L"/>
</dbReference>
<dbReference type="Gene3D" id="3.30.70.330">
    <property type="match status" value="2"/>
</dbReference>
<dbReference type="Pfam" id="PF23085">
    <property type="entry name" value="RRM_PARP14_3"/>
    <property type="match status" value="1"/>
</dbReference>
<evidence type="ECO:0000256" key="4">
    <source>
        <dbReference type="ARBA" id="ARBA00023027"/>
    </source>
</evidence>
<feature type="domain" description="Macro" evidence="10">
    <location>
        <begin position="1029"/>
        <end position="1214"/>
    </location>
</feature>
<feature type="domain" description="Macro" evidence="10">
    <location>
        <begin position="1237"/>
        <end position="1389"/>
    </location>
</feature>
<dbReference type="Pfam" id="PF23084">
    <property type="entry name" value="KH_PARP14_1"/>
    <property type="match status" value="1"/>
</dbReference>
<dbReference type="InterPro" id="IPR057049">
    <property type="entry name" value="PARP14_KH_8"/>
</dbReference>
<dbReference type="EC" id="2.4.2.-" evidence="7"/>
<sequence>MGDAYQFPVALHWDLGPEKLKELKNKLLVYFHSKNKSNGGECVIKDPDCTKGYVLIHFSQETVRDNVLLKPAHELSLGKGQTIKLNISLPEEGNPIGNKVQKSEFKGTPTKEPKAELIPVKEPSFISPIKEPLDDSTDTDIPQYPGSPTPEGPGQEDENRKPVSSSMVLIENIQETCTEEMLTLLLEKVSDNTEIQHLEIIHEIHSAVVTFNDQVDISSFIQRFSSSQRVQQMKLTAKPLEETKSVRVEGLPPNTSEDHLIVYFESPRHGGGTIETVKRILEEDAVIVTFCGEKDAKRVLGMQHVFGKKPISVYPYIMSLETTLYGEKGPHVTLPKPLEVPISPYVLEFILGQPQMKVEIDKKMMEKNCEVTWPDPNCSNPTIILSIPSSISSHVRTMAKIVQTWRDQASSECSLIINRFKDKEYNVNPSVWKAIKREVSSPTYGEILVKPDLAKQKVFLAGPSQVMTEKEQAFGELVENTTRQIDKQNRSMDLSEPLAPALYEIMFKSGHIKKILQSQSPDLRIEYDVPTRNLKIYGVKEEVLSAKSEIHKATQQLKSKSITLDTYIIHYLGFTDNDELSCFLLTQHNINAMFQTEDKSVSLTGLSMKDLSEAEKQMRHEFVCKQITVEDKMIIQKPEWKSLITQVHHLFNSERCTVVIEEFPRGAENQVVIAGLASSVGNASQQIHDFLERNTPIQKDIQVKSVAVIQFIMQEKKQLYEEIKSKNVKVVIKEKVITLSGSRLYVHQAANLIERALSTIHTNVLCINEPGAKQFWIEKEEMYFSTIKNKFRCLIYFQIDGEDEFTDDDMVQGNPECQIDLPEGVTIAVYKDDLTRHHVDVVVNAATEDLKLTEGLALALLNAAGPKLQDECNHIIKTDGRLSAGDSVVTDAGNLPCKQVIHTVCPKWDPKIQTKCTRLLRRAISRCLELAAENKHSSIGIPAVGSQMSGFPVNVCVQNIVESVRQYVENPERSKNVKRIHLVDSAGDTVAAFTEAVKAEFGDNILSTSPTDNLNKAKHSENKELPKRADSQVATTKLGLNITINKANIQDATTDVIVNSVGKRLDLNSGAVSKALSAKAGAKLQEQLKELSRGAQVEEGSVFVTNGFGLNCKKVIHVVTPGWDQGKGSAEKTLKEIVKNCLSTTEKEKLKSITFPAIGTGALGFPKDLVASLMFERILKFSRNNKCHIQVNFVLHPTDTETIQAFSSELSRRTEASDSSHHSKEGKALFGSVTNQTPGVHEMRIGSLTYQVKTGDITKENTDVIVNSSDNSFILKTGISKAILEAAGNTVEGECATLGAQANKGYIIPKGGNLPCSHIIHVHGKTKPDEIKASVLDVLQECENIKATSVAFPAMATGVEGMTPATVADVMLNALEENSKYAQSVQMVKVIIQQEMQGDFVSTMKSKEGTGPPEQSWLFGKMQSILNYLTSKKAEPEKPDLFILKENIEPAIFHLCGEDKEQVMKASDWLKDILLKELNEIVLSDDWIRDFEEEEHKKLTDLQKKYPVSISIDSLNSTLKVSGLSRDVLEITKEIHVIIKEVNDRKTREREAELYSNLVEWKYHTGSGMVPFDKMSNLDLEKAINESRQSLMVDVAGIKHTVNMEMKTASDAKGNKVNIVRMPKTSASIDLPSHWLPMGNDQVKTEFVRPGTEEYQVVQDMFQKTCQMKILMIQRIQNQYLWLNYQIKKQSIDTKNNSCSNERQLFHGTEHIAKVNNNGFNRSFSGANGTMIGKGTYFAVDANYSANDTYSKPDASGNKYMYLARVLTGEYCSGEKEINAPPPKDPNGSNPTDLFDSVTDNMKQPTMFVIFNDIQAYPEYLITFTKKMAHRVPRWLV</sequence>
<dbReference type="InterPro" id="IPR002589">
    <property type="entry name" value="Macro_dom"/>
</dbReference>
<dbReference type="Pfam" id="PF23248">
    <property type="entry name" value="KH_PARP14_2"/>
    <property type="match status" value="1"/>
</dbReference>
<feature type="region of interest" description="Disordered" evidence="8">
    <location>
        <begin position="94"/>
        <end position="114"/>
    </location>
</feature>
<dbReference type="GO" id="GO:0003950">
    <property type="term" value="F:NAD+ poly-ADP-ribosyltransferase activity"/>
    <property type="evidence" value="ECO:0000318"/>
    <property type="project" value="GO_Central"/>
</dbReference>
<dbReference type="InterPro" id="IPR057043">
    <property type="entry name" value="PARP14_KH_2"/>
</dbReference>
<dbReference type="CDD" id="cd01439">
    <property type="entry name" value="TCCD_inducible_PARP_like"/>
    <property type="match status" value="1"/>
</dbReference>
<dbReference type="SUPFAM" id="SSF56399">
    <property type="entry name" value="ADP-ribosylation"/>
    <property type="match status" value="1"/>
</dbReference>
<feature type="domain" description="Macro" evidence="10">
    <location>
        <begin position="814"/>
        <end position="1001"/>
    </location>
</feature>
<dbReference type="InterPro" id="IPR057048">
    <property type="entry name" value="PARP14_KH_6"/>
</dbReference>
<keyword evidence="4 7" id="KW-0520">NAD</keyword>
<dbReference type="InterPro" id="IPR057047">
    <property type="entry name" value="PARP14_KH_5"/>
</dbReference>
<dbReference type="Gene3D" id="3.30.720.50">
    <property type="match status" value="1"/>
</dbReference>
<dbReference type="GO" id="GO:1990404">
    <property type="term" value="F:NAD+-protein mono-ADP-ribosyltransferase activity"/>
    <property type="evidence" value="ECO:0007669"/>
    <property type="project" value="TreeGrafter"/>
</dbReference>
<evidence type="ECO:0000256" key="2">
    <source>
        <dbReference type="ARBA" id="ARBA00022676"/>
    </source>
</evidence>
<evidence type="ECO:0000256" key="1">
    <source>
        <dbReference type="ARBA" id="ARBA00004123"/>
    </source>
</evidence>
<dbReference type="InterPro" id="IPR043472">
    <property type="entry name" value="Macro_dom-like"/>
</dbReference>
<protein>
    <recommendedName>
        <fullName evidence="7">Poly [ADP-ribose] polymerase</fullName>
        <shortName evidence="7">PARP</shortName>
        <ecNumber evidence="7">2.4.2.-</ecNumber>
    </recommendedName>
</protein>
<dbReference type="KEGG" id="xla:108701824"/>
<dbReference type="SUPFAM" id="SSF52949">
    <property type="entry name" value="Macro domain-like"/>
    <property type="match status" value="3"/>
</dbReference>
<reference evidence="12" key="1">
    <citation type="submission" date="2025-08" db="UniProtKB">
        <authorList>
            <consortium name="RefSeq"/>
        </authorList>
    </citation>
    <scope>IDENTIFICATION</scope>
    <source>
        <strain evidence="12">J_2021</strain>
        <tissue evidence="12">Erythrocytes</tissue>
    </source>
</reference>
<dbReference type="SUPFAM" id="SSF117839">
    <property type="entry name" value="WWE domain"/>
    <property type="match status" value="1"/>
</dbReference>
<dbReference type="CDD" id="cd02907">
    <property type="entry name" value="Macro_Af1521_BAL-like"/>
    <property type="match status" value="1"/>
</dbReference>
<keyword evidence="5" id="KW-0539">Nucleus</keyword>
<dbReference type="InterPro" id="IPR052056">
    <property type="entry name" value="Mono-ARTD/PARP"/>
</dbReference>
<dbReference type="InterPro" id="IPR000504">
    <property type="entry name" value="RRM_dom"/>
</dbReference>
<feature type="compositionally biased region" description="Basic and acidic residues" evidence="8">
    <location>
        <begin position="1018"/>
        <end position="1030"/>
    </location>
</feature>
<dbReference type="PROSITE" id="PS51154">
    <property type="entry name" value="MACRO"/>
    <property type="match status" value="3"/>
</dbReference>
<evidence type="ECO:0000259" key="9">
    <source>
        <dbReference type="PROSITE" id="PS51059"/>
    </source>
</evidence>
<dbReference type="InterPro" id="IPR037197">
    <property type="entry name" value="WWE_dom_sf"/>
</dbReference>
<evidence type="ECO:0000313" key="12">
    <source>
        <dbReference type="RefSeq" id="XP_018092329.1"/>
    </source>
</evidence>
<accession>A0A8J0TWJ7</accession>
<evidence type="ECO:0000256" key="3">
    <source>
        <dbReference type="ARBA" id="ARBA00022679"/>
    </source>
</evidence>
<feature type="compositionally biased region" description="Basic and acidic residues" evidence="8">
    <location>
        <begin position="101"/>
        <end position="114"/>
    </location>
</feature>
<feature type="region of interest" description="Disordered" evidence="8">
    <location>
        <begin position="1212"/>
        <end position="1233"/>
    </location>
</feature>
<evidence type="ECO:0000313" key="11">
    <source>
        <dbReference type="Proteomes" id="UP000186698"/>
    </source>
</evidence>
<dbReference type="InterPro" id="IPR035979">
    <property type="entry name" value="RBD_domain_sf"/>
</dbReference>
<comment type="similarity">
    <text evidence="6">Belongs to the ARTD/PARP family.</text>
</comment>
<name>A0A8J0TWJ7_XENLA</name>
<dbReference type="SMART" id="SM00506">
    <property type="entry name" value="A1pp"/>
    <property type="match status" value="3"/>
</dbReference>
<proteinExistence type="inferred from homology"/>
<dbReference type="SMART" id="SM00360">
    <property type="entry name" value="RRM"/>
    <property type="match status" value="2"/>
</dbReference>
<dbReference type="InterPro" id="IPR057045">
    <property type="entry name" value="PARP14_KH_3"/>
</dbReference>
<dbReference type="InterPro" id="IPR057050">
    <property type="entry name" value="RRM_PARP14_2"/>
</dbReference>
<gene>
    <name evidence="12" type="primary">LOC108701824</name>
</gene>
<dbReference type="GO" id="GO:0003723">
    <property type="term" value="F:RNA binding"/>
    <property type="evidence" value="ECO:0007669"/>
    <property type="project" value="InterPro"/>
</dbReference>
<dbReference type="PANTHER" id="PTHR14453:SF100">
    <property type="entry name" value="POLY [ADP-RIBOSE] POLYMERASE"/>
    <property type="match status" value="1"/>
</dbReference>
<dbReference type="Pfam" id="PF23253">
    <property type="entry name" value="KH_PARP14_6"/>
    <property type="match status" value="1"/>
</dbReference>
<dbReference type="GO" id="GO:0005634">
    <property type="term" value="C:nucleus"/>
    <property type="evidence" value="ECO:0000318"/>
    <property type="project" value="GO_Central"/>
</dbReference>
<keyword evidence="3 7" id="KW-0808">Transferase</keyword>
<feature type="region of interest" description="Disordered" evidence="8">
    <location>
        <begin position="1009"/>
        <end position="1030"/>
    </location>
</feature>
<feature type="domain" description="PARP catalytic" evidence="9">
    <location>
        <begin position="1629"/>
        <end position="1837"/>
    </location>
</feature>
<keyword evidence="11" id="KW-1185">Reference proteome</keyword>
<dbReference type="InterPro" id="IPR012317">
    <property type="entry name" value="Poly(ADP-ribose)pol_cat_dom"/>
</dbReference>
<dbReference type="InterPro" id="IPR054596">
    <property type="entry name" value="PARP14_WWE"/>
</dbReference>
<dbReference type="Pfam" id="PF23254">
    <property type="entry name" value="KH_PARP14_8"/>
    <property type="match status" value="1"/>
</dbReference>
<dbReference type="Pfam" id="PF23222">
    <property type="entry name" value="RRM_PARP14_1"/>
    <property type="match status" value="1"/>
</dbReference>
<dbReference type="RefSeq" id="XP_018092329.1">
    <property type="nucleotide sequence ID" value="XM_018236840.2"/>
</dbReference>
<dbReference type="CTD" id="108701824"/>
<feature type="compositionally biased region" description="Polar residues" evidence="8">
    <location>
        <begin position="1787"/>
        <end position="1796"/>
    </location>
</feature>
<feature type="region of interest" description="Disordered" evidence="8">
    <location>
        <begin position="1775"/>
        <end position="1796"/>
    </location>
</feature>
<feature type="region of interest" description="Disordered" evidence="8">
    <location>
        <begin position="126"/>
        <end position="164"/>
    </location>
</feature>
<dbReference type="PROSITE" id="PS51059">
    <property type="entry name" value="PARP_CATALYTIC"/>
    <property type="match status" value="1"/>
</dbReference>
<evidence type="ECO:0000256" key="5">
    <source>
        <dbReference type="ARBA" id="ARBA00023242"/>
    </source>
</evidence>
<dbReference type="Pfam" id="PF00644">
    <property type="entry name" value="PARP"/>
    <property type="match status" value="1"/>
</dbReference>
<dbReference type="GO" id="GO:0010629">
    <property type="term" value="P:negative regulation of gene expression"/>
    <property type="evidence" value="ECO:0000318"/>
    <property type="project" value="GO_Central"/>
</dbReference>
<keyword evidence="2 7" id="KW-0328">Glycosyltransferase</keyword>
<dbReference type="InterPro" id="IPR057044">
    <property type="entry name" value="PARP14_KH_1"/>
</dbReference>
<dbReference type="Pfam" id="PF23252">
    <property type="entry name" value="KH_PARP14_5"/>
    <property type="match status" value="1"/>
</dbReference>
<dbReference type="InterPro" id="IPR057046">
    <property type="entry name" value="PARP14_KH_4"/>
</dbReference>
<dbReference type="OrthoDB" id="6133115at2759"/>
<dbReference type="GO" id="GO:0070212">
    <property type="term" value="P:protein poly-ADP-ribosylation"/>
    <property type="evidence" value="ECO:0007669"/>
    <property type="project" value="TreeGrafter"/>
</dbReference>
<dbReference type="GO" id="GO:0060336">
    <property type="term" value="P:negative regulation of type II interferon-mediated signaling pathway"/>
    <property type="evidence" value="ECO:0000318"/>
    <property type="project" value="GO_Central"/>
</dbReference>
<dbReference type="SUPFAM" id="SSF54928">
    <property type="entry name" value="RNA-binding domain, RBD"/>
    <property type="match status" value="1"/>
</dbReference>
<dbReference type="Gene3D" id="3.40.220.10">
    <property type="entry name" value="Leucine Aminopeptidase, subunit E, domain 1"/>
    <property type="match status" value="3"/>
</dbReference>
<dbReference type="Gene3D" id="3.90.228.10">
    <property type="match status" value="1"/>
</dbReference>
<dbReference type="Pfam" id="PF23251">
    <property type="entry name" value="KH_PARP14_4"/>
    <property type="match status" value="1"/>
</dbReference>
<dbReference type="GO" id="GO:0005737">
    <property type="term" value="C:cytoplasm"/>
    <property type="evidence" value="ECO:0000318"/>
    <property type="project" value="GO_Central"/>
</dbReference>
<comment type="subcellular location">
    <subcellularLocation>
        <location evidence="1">Nucleus</location>
    </subcellularLocation>
</comment>
<dbReference type="Pfam" id="PF01661">
    <property type="entry name" value="Macro"/>
    <property type="match status" value="3"/>
</dbReference>
<dbReference type="InterPro" id="IPR057051">
    <property type="entry name" value="PARP14_RPM_1"/>
</dbReference>